<reference evidence="4" key="1">
    <citation type="submission" date="2022-11" db="UniProtKB">
        <authorList>
            <consortium name="WormBaseParasite"/>
        </authorList>
    </citation>
    <scope>IDENTIFICATION</scope>
</reference>
<dbReference type="WBParaSite" id="nRc.2.0.1.t22814-RA">
    <property type="protein sequence ID" value="nRc.2.0.1.t22814-RA"/>
    <property type="gene ID" value="nRc.2.0.1.g22814"/>
</dbReference>
<protein>
    <submittedName>
        <fullName evidence="4">Uncharacterized protein</fullName>
    </submittedName>
</protein>
<keyword evidence="3" id="KW-1185">Reference proteome</keyword>
<evidence type="ECO:0000256" key="1">
    <source>
        <dbReference type="ARBA" id="ARBA00023002"/>
    </source>
</evidence>
<dbReference type="GO" id="GO:0016491">
    <property type="term" value="F:oxidoreductase activity"/>
    <property type="evidence" value="ECO:0007669"/>
    <property type="project" value="UniProtKB-KW"/>
</dbReference>
<evidence type="ECO:0000256" key="2">
    <source>
        <dbReference type="SAM" id="MobiDB-lite"/>
    </source>
</evidence>
<feature type="compositionally biased region" description="Basic and acidic residues" evidence="2">
    <location>
        <begin position="10"/>
        <end position="32"/>
    </location>
</feature>
<dbReference type="InterPro" id="IPR036291">
    <property type="entry name" value="NAD(P)-bd_dom_sf"/>
</dbReference>
<feature type="region of interest" description="Disordered" evidence="2">
    <location>
        <begin position="1"/>
        <end position="36"/>
    </location>
</feature>
<dbReference type="SUPFAM" id="SSF51735">
    <property type="entry name" value="NAD(P)-binding Rossmann-fold domains"/>
    <property type="match status" value="1"/>
</dbReference>
<dbReference type="PANTHER" id="PTHR43157:SF31">
    <property type="entry name" value="PHOSPHATIDYLINOSITOL-GLYCAN BIOSYNTHESIS CLASS F PROTEIN"/>
    <property type="match status" value="1"/>
</dbReference>
<evidence type="ECO:0000313" key="3">
    <source>
        <dbReference type="Proteomes" id="UP000887565"/>
    </source>
</evidence>
<keyword evidence="1" id="KW-0560">Oxidoreductase</keyword>
<organism evidence="3 4">
    <name type="scientific">Romanomermis culicivorax</name>
    <name type="common">Nematode worm</name>
    <dbReference type="NCBI Taxonomy" id="13658"/>
    <lineage>
        <taxon>Eukaryota</taxon>
        <taxon>Metazoa</taxon>
        <taxon>Ecdysozoa</taxon>
        <taxon>Nematoda</taxon>
        <taxon>Enoplea</taxon>
        <taxon>Dorylaimia</taxon>
        <taxon>Mermithida</taxon>
        <taxon>Mermithoidea</taxon>
        <taxon>Mermithidae</taxon>
        <taxon>Romanomermis</taxon>
    </lineage>
</organism>
<dbReference type="AlphaFoldDB" id="A0A915J8M0"/>
<accession>A0A915J8M0</accession>
<evidence type="ECO:0000313" key="4">
    <source>
        <dbReference type="WBParaSite" id="nRc.2.0.1.t22814-RA"/>
    </source>
</evidence>
<dbReference type="PANTHER" id="PTHR43157">
    <property type="entry name" value="PHOSPHATIDYLINOSITOL-GLYCAN BIOSYNTHESIS CLASS F PROTEIN-RELATED"/>
    <property type="match status" value="1"/>
</dbReference>
<proteinExistence type="predicted"/>
<name>A0A915J8M0_ROMCU</name>
<sequence length="175" mass="20300">MPKRGKNKTKKEDELKMKEEKEKRGRNSKVSDLDDVESSKGYQPLIGYARSKLANCLHGLELSNRLKMDKIGVYVLRPGFVRGTELGRNFSRLHTSLLAPILWFFSKNINQGVQTYLYCCLSDQEQLKSGAIYNNCDLDDDLYPDLINHEAAERLWRQSENLIEQCIIKEEEQEK</sequence>
<dbReference type="Proteomes" id="UP000887565">
    <property type="component" value="Unplaced"/>
</dbReference>
<dbReference type="Gene3D" id="3.40.50.720">
    <property type="entry name" value="NAD(P)-binding Rossmann-like Domain"/>
    <property type="match status" value="1"/>
</dbReference>